<evidence type="ECO:0000256" key="1">
    <source>
        <dbReference type="SAM" id="MobiDB-lite"/>
    </source>
</evidence>
<accession>A0ABU9AQM7</accession>
<gene>
    <name evidence="2" type="ORF">WKV53_00630</name>
</gene>
<evidence type="ECO:0000313" key="3">
    <source>
        <dbReference type="Proteomes" id="UP001371305"/>
    </source>
</evidence>
<dbReference type="Proteomes" id="UP001371305">
    <property type="component" value="Unassembled WGS sequence"/>
</dbReference>
<organism evidence="2 3">
    <name type="scientific">Luteolibacter soli</name>
    <dbReference type="NCBI Taxonomy" id="3135280"/>
    <lineage>
        <taxon>Bacteria</taxon>
        <taxon>Pseudomonadati</taxon>
        <taxon>Verrucomicrobiota</taxon>
        <taxon>Verrucomicrobiia</taxon>
        <taxon>Verrucomicrobiales</taxon>
        <taxon>Verrucomicrobiaceae</taxon>
        <taxon>Luteolibacter</taxon>
    </lineage>
</organism>
<keyword evidence="3" id="KW-1185">Reference proteome</keyword>
<comment type="caution">
    <text evidence="2">The sequence shown here is derived from an EMBL/GenBank/DDBJ whole genome shotgun (WGS) entry which is preliminary data.</text>
</comment>
<dbReference type="RefSeq" id="WP_341402330.1">
    <property type="nucleotide sequence ID" value="NZ_JBBUKT010000001.1"/>
</dbReference>
<dbReference type="PANTHER" id="PTHR45588">
    <property type="entry name" value="TPR DOMAIN-CONTAINING PROTEIN"/>
    <property type="match status" value="1"/>
</dbReference>
<dbReference type="PANTHER" id="PTHR45588:SF1">
    <property type="entry name" value="WW DOMAIN-CONTAINING PROTEIN"/>
    <property type="match status" value="1"/>
</dbReference>
<evidence type="ECO:0000313" key="2">
    <source>
        <dbReference type="EMBL" id="MEK7948975.1"/>
    </source>
</evidence>
<sequence length="580" mass="63501">MRYLLLALAVSVGLSAAAEEKKVPAAEKEKAVAGDKEKKVPAAEEGKEVPSVDKVISERLKDLPEPSPVAIPKGLMMAVTTIDPAAQKHVLDGMANLHGGWDFEAYRHFCAALKLDPECLMAHWGVVVSLINPEPDLLDEREAALQRMVSLVNANVGTELEQSYAYAISVFFEKGAAMASDAFRKVSEKFPNDPQLKLLMAAFGRSGYDDNGKPNPDQEKAEALIDEMLTRDPDHPLYLYAYLTIRAEAPDLRGDLVRARRLCQLAPGYAPFLHLLGHYELRNGNAAQAAEAFARSAELYRGWMQANKLGHADCPGWVKAECYRTAALASKGDYANALAAAKAVAAIEVKPERSNSEGGQLVMWEGRTLAARLLMRRGLPGDAALALSTLPDPEKQKVYGKISHAVWFYQGLACALEARKALEEGKLEEARKIIDALTVHGDQMSKTRQAASAAGERSSWARGYTALEIAASELRGAMAMAGGKESMVSAFNWYRAALDRQTPPTMLMPPIALLPMEARLAEYYLARGENQPAIDILVEAQGKHTHDVEILTRLQKAMEKSGEKEQAKLIREQIERVKSE</sequence>
<dbReference type="InterPro" id="IPR011990">
    <property type="entry name" value="TPR-like_helical_dom_sf"/>
</dbReference>
<dbReference type="Gene3D" id="1.25.40.10">
    <property type="entry name" value="Tetratricopeptide repeat domain"/>
    <property type="match status" value="1"/>
</dbReference>
<proteinExistence type="predicted"/>
<name>A0ABU9AQM7_9BACT</name>
<dbReference type="EMBL" id="JBBUKT010000001">
    <property type="protein sequence ID" value="MEK7948975.1"/>
    <property type="molecule type" value="Genomic_DNA"/>
</dbReference>
<protein>
    <recommendedName>
        <fullName evidence="4">Tetratricopeptide repeat protein</fullName>
    </recommendedName>
</protein>
<dbReference type="SUPFAM" id="SSF48452">
    <property type="entry name" value="TPR-like"/>
    <property type="match status" value="1"/>
</dbReference>
<feature type="region of interest" description="Disordered" evidence="1">
    <location>
        <begin position="19"/>
        <end position="46"/>
    </location>
</feature>
<reference evidence="2 3" key="1">
    <citation type="submission" date="2024-04" db="EMBL/GenBank/DDBJ databases">
        <title>Luteolibacter sp. isolated from soil.</title>
        <authorList>
            <person name="An J."/>
        </authorList>
    </citation>
    <scope>NUCLEOTIDE SEQUENCE [LARGE SCALE GENOMIC DNA]</scope>
    <source>
        <strain evidence="2 3">Y139</strain>
    </source>
</reference>
<evidence type="ECO:0008006" key="4">
    <source>
        <dbReference type="Google" id="ProtNLM"/>
    </source>
</evidence>